<dbReference type="CDD" id="cd06261">
    <property type="entry name" value="TM_PBP2"/>
    <property type="match status" value="1"/>
</dbReference>
<keyword evidence="6 7" id="KW-0472">Membrane</keyword>
<feature type="transmembrane region" description="Helical" evidence="7">
    <location>
        <begin position="141"/>
        <end position="165"/>
    </location>
</feature>
<evidence type="ECO:0000256" key="2">
    <source>
        <dbReference type="ARBA" id="ARBA00022448"/>
    </source>
</evidence>
<evidence type="ECO:0000256" key="6">
    <source>
        <dbReference type="ARBA" id="ARBA00023136"/>
    </source>
</evidence>
<keyword evidence="5 7" id="KW-1133">Transmembrane helix</keyword>
<comment type="caution">
    <text evidence="9">The sequence shown here is derived from an EMBL/GenBank/DDBJ whole genome shotgun (WGS) entry which is preliminary data.</text>
</comment>
<evidence type="ECO:0000259" key="8">
    <source>
        <dbReference type="PROSITE" id="PS50928"/>
    </source>
</evidence>
<evidence type="ECO:0000256" key="5">
    <source>
        <dbReference type="ARBA" id="ARBA00022989"/>
    </source>
</evidence>
<evidence type="ECO:0000313" key="9">
    <source>
        <dbReference type="EMBL" id="MDT3766862.1"/>
    </source>
</evidence>
<name>A0ABU3I907_9ACTO</name>
<feature type="transmembrane region" description="Helical" evidence="7">
    <location>
        <begin position="97"/>
        <end position="121"/>
    </location>
</feature>
<keyword evidence="2 7" id="KW-0813">Transport</keyword>
<sequence length="284" mass="30561">MSNNDLWFSLPVGDWADAAMRWMMDAWDGFFGVVATILTSVCDALYFVFSTPPFWVIMLIVAVIAFFASGWKLAVGSIIGMLFIYGMGQWDNAMSTLSMVVEASAIAVLFGVPLGILAARVKWVSRITRPIMDFLQTMPAFVYLIPFVMIFSIGIVPGIVATVLFSIAPAVRFTELGIRQVDKSVVEAAYAFGAKPSRVLRQVELPLALPTIMAGINQVIMLALSMVVIAGMVGGGGLGNDIVQALQRVNIGLGAEAGLAVVVLAMILDRLTASFGKKSERANR</sequence>
<gene>
    <name evidence="9" type="ORF">QS713_02130</name>
</gene>
<evidence type="ECO:0000256" key="7">
    <source>
        <dbReference type="RuleBase" id="RU363032"/>
    </source>
</evidence>
<dbReference type="PANTHER" id="PTHR47737">
    <property type="entry name" value="GLYCINE BETAINE/PROLINE BETAINE TRANSPORT SYSTEM PERMEASE PROTEIN PROW"/>
    <property type="match status" value="1"/>
</dbReference>
<keyword evidence="10" id="KW-1185">Reference proteome</keyword>
<dbReference type="PANTHER" id="PTHR47737:SF1">
    <property type="entry name" value="GLYCINE BETAINE_PROLINE BETAINE TRANSPORT SYSTEM PERMEASE PROTEIN PROW"/>
    <property type="match status" value="1"/>
</dbReference>
<evidence type="ECO:0000256" key="3">
    <source>
        <dbReference type="ARBA" id="ARBA00022475"/>
    </source>
</evidence>
<comment type="similarity">
    <text evidence="7">Belongs to the binding-protein-dependent transport system permease family.</text>
</comment>
<comment type="subcellular location">
    <subcellularLocation>
        <location evidence="7">Cell membrane</location>
        <topology evidence="7">Multi-pass membrane protein</topology>
    </subcellularLocation>
    <subcellularLocation>
        <location evidence="1">Membrane</location>
        <topology evidence="1">Multi-pass membrane protein</topology>
    </subcellularLocation>
</comment>
<feature type="transmembrane region" description="Helical" evidence="7">
    <location>
        <begin position="207"/>
        <end position="229"/>
    </location>
</feature>
<feature type="transmembrane region" description="Helical" evidence="7">
    <location>
        <begin position="30"/>
        <end position="49"/>
    </location>
</feature>
<dbReference type="RefSeq" id="WP_313272073.1">
    <property type="nucleotide sequence ID" value="NZ_JASXSX010000001.1"/>
</dbReference>
<dbReference type="Gene3D" id="1.10.3720.10">
    <property type="entry name" value="MetI-like"/>
    <property type="match status" value="1"/>
</dbReference>
<dbReference type="InterPro" id="IPR035906">
    <property type="entry name" value="MetI-like_sf"/>
</dbReference>
<evidence type="ECO:0000313" key="10">
    <source>
        <dbReference type="Proteomes" id="UP001247542"/>
    </source>
</evidence>
<feature type="domain" description="ABC transmembrane type-1" evidence="8">
    <location>
        <begin position="93"/>
        <end position="272"/>
    </location>
</feature>
<protein>
    <submittedName>
        <fullName evidence="9">ABC transporter permease subunit</fullName>
    </submittedName>
</protein>
<feature type="transmembrane region" description="Helical" evidence="7">
    <location>
        <begin position="249"/>
        <end position="268"/>
    </location>
</feature>
<keyword evidence="4 7" id="KW-0812">Transmembrane</keyword>
<organism evidence="9 10">
    <name type="scientific">Gleimia hominis</name>
    <dbReference type="NCBI Taxonomy" id="595468"/>
    <lineage>
        <taxon>Bacteria</taxon>
        <taxon>Bacillati</taxon>
        <taxon>Actinomycetota</taxon>
        <taxon>Actinomycetes</taxon>
        <taxon>Actinomycetales</taxon>
        <taxon>Actinomycetaceae</taxon>
        <taxon>Gleimia</taxon>
    </lineage>
</organism>
<dbReference type="Pfam" id="PF00528">
    <property type="entry name" value="BPD_transp_1"/>
    <property type="match status" value="1"/>
</dbReference>
<dbReference type="EMBL" id="JASXSX010000001">
    <property type="protein sequence ID" value="MDT3766862.1"/>
    <property type="molecule type" value="Genomic_DNA"/>
</dbReference>
<accession>A0ABU3I907</accession>
<dbReference type="PROSITE" id="PS50928">
    <property type="entry name" value="ABC_TM1"/>
    <property type="match status" value="1"/>
</dbReference>
<evidence type="ECO:0000256" key="4">
    <source>
        <dbReference type="ARBA" id="ARBA00022692"/>
    </source>
</evidence>
<evidence type="ECO:0000256" key="1">
    <source>
        <dbReference type="ARBA" id="ARBA00004141"/>
    </source>
</evidence>
<proteinExistence type="inferred from homology"/>
<dbReference type="SUPFAM" id="SSF161098">
    <property type="entry name" value="MetI-like"/>
    <property type="match status" value="1"/>
</dbReference>
<reference evidence="9 10" key="1">
    <citation type="submission" date="2023-06" db="EMBL/GenBank/DDBJ databases">
        <title>Draft genome sequence of Gleimia hominis type strain CCUG 57540T.</title>
        <authorList>
            <person name="Salva-Serra F."/>
            <person name="Cardew S."/>
            <person name="Jensie Markopoulos S."/>
            <person name="Ohlen M."/>
            <person name="Inganas E."/>
            <person name="Svensson-Stadler L."/>
            <person name="Moore E.R.B."/>
        </authorList>
    </citation>
    <scope>NUCLEOTIDE SEQUENCE [LARGE SCALE GENOMIC DNA]</scope>
    <source>
        <strain evidence="9 10">CCUG 57540</strain>
    </source>
</reference>
<dbReference type="InterPro" id="IPR000515">
    <property type="entry name" value="MetI-like"/>
</dbReference>
<keyword evidence="3" id="KW-1003">Cell membrane</keyword>
<dbReference type="Proteomes" id="UP001247542">
    <property type="component" value="Unassembled WGS sequence"/>
</dbReference>
<feature type="transmembrane region" description="Helical" evidence="7">
    <location>
        <begin position="55"/>
        <end position="85"/>
    </location>
</feature>